<dbReference type="OrthoDB" id="9801697at2"/>
<dbReference type="EMBL" id="CP003348">
    <property type="protein sequence ID" value="AFM01818.1"/>
    <property type="molecule type" value="Genomic_DNA"/>
</dbReference>
<dbReference type="Proteomes" id="UP000006053">
    <property type="component" value="Chromosome"/>
</dbReference>
<dbReference type="RefSeq" id="WP_014795292.1">
    <property type="nucleotide sequence ID" value="NC_018017.1"/>
</dbReference>
<dbReference type="InterPro" id="IPR050179">
    <property type="entry name" value="Trans_hexapeptide_repeat"/>
</dbReference>
<evidence type="ECO:0000256" key="2">
    <source>
        <dbReference type="ARBA" id="ARBA00022737"/>
    </source>
</evidence>
<accession>I4ACY3</accession>
<sequence>MIVNFQVNPKTINRLTTVKVNLNNVGEFPLLNIGVDSYIVSSEVQSRLDLDSEFAHSIQIGNYCSIATNLTLMVNLNHDYKSVTTSAASFLSQSDLSQSEPKIRKKGQIIIQNDVWIGHDTLIMSGVKIGNGAVIGAGSVVAKDIPPYSIAVGNPCRVINYRFTHEQIEKLQLIRWWDFDIKVLNEHAALFTESIDKFIDVFYPEALRHKQKLFDLKLERKDNSFLLFSDFEEPFSVWKKVLKEYCSKFTNSDSVTLIIYMSNRIDIQKHISEVESITQSFVNCPDVLVYNCEVFDERLLFMQADYFITTRSINTVRWTTYADEFGLKILAGVDPLVF</sequence>
<reference evidence="3 4" key="2">
    <citation type="journal article" date="2015" name="J. Bacteriol.">
        <title>Genomic, proteomic, and biochemical analysis of the organohalide respiratory pathway in Desulfitobacterium dehalogenans.</title>
        <authorList>
            <person name="Kruse T."/>
            <person name="van de Pas B.A."/>
            <person name="Atteia A."/>
            <person name="Krab K."/>
            <person name="Hagen W.R."/>
            <person name="Goodwin L."/>
            <person name="Chain P."/>
            <person name="Boeren S."/>
            <person name="Maphosa F."/>
            <person name="Schraa G."/>
            <person name="de Vos W.M."/>
            <person name="van der Oost J."/>
            <person name="Smidt H."/>
            <person name="Stams A.J."/>
        </authorList>
    </citation>
    <scope>NUCLEOTIDE SEQUENCE [LARGE SCALE GENOMIC DNA]</scope>
    <source>
        <strain evidence="4">ATCC 51507 / DSM 9161 / JW/IU-DC1</strain>
    </source>
</reference>
<keyword evidence="4" id="KW-1185">Reference proteome</keyword>
<dbReference type="InterPro" id="IPR011004">
    <property type="entry name" value="Trimer_LpxA-like_sf"/>
</dbReference>
<dbReference type="eggNOG" id="COG0110">
    <property type="taxonomic scope" value="Bacteria"/>
</dbReference>
<dbReference type="InterPro" id="IPR001451">
    <property type="entry name" value="Hexapep"/>
</dbReference>
<keyword evidence="2" id="KW-0677">Repeat</keyword>
<evidence type="ECO:0000313" key="4">
    <source>
        <dbReference type="Proteomes" id="UP000006053"/>
    </source>
</evidence>
<dbReference type="InterPro" id="IPR018357">
    <property type="entry name" value="Hexapep_transf_CS"/>
</dbReference>
<gene>
    <name evidence="3" type="ordered locus">Desde_3537</name>
</gene>
<dbReference type="HOGENOM" id="CLU_820685_0_0_9"/>
<reference evidence="4" key="1">
    <citation type="submission" date="2012-06" db="EMBL/GenBank/DDBJ databases">
        <title>Complete sequence of Desulfitobacterium dehalogenans ATCC 51507.</title>
        <authorList>
            <person name="Lucas S."/>
            <person name="Han J."/>
            <person name="Lapidus A."/>
            <person name="Cheng J.-F."/>
            <person name="Goodwin L."/>
            <person name="Pitluck S."/>
            <person name="Peters L."/>
            <person name="Ovchinnikova G."/>
            <person name="Teshima H."/>
            <person name="Detter J.C."/>
            <person name="Han C."/>
            <person name="Tapia R."/>
            <person name="Land M."/>
            <person name="Hauser L."/>
            <person name="Kyrpides N."/>
            <person name="Ivanova N."/>
            <person name="Pagani I."/>
            <person name="Kruse T."/>
            <person name="de Vos W.M."/>
            <person name="Smidt H."/>
            <person name="Woyke T."/>
        </authorList>
    </citation>
    <scope>NUCLEOTIDE SEQUENCE [LARGE SCALE GENOMIC DNA]</scope>
    <source>
        <strain evidence="4">ATCC 51507 / DSM 9161 / JW/IU-DC1</strain>
    </source>
</reference>
<evidence type="ECO:0000313" key="3">
    <source>
        <dbReference type="EMBL" id="AFM01818.1"/>
    </source>
</evidence>
<evidence type="ECO:0000256" key="1">
    <source>
        <dbReference type="ARBA" id="ARBA00022679"/>
    </source>
</evidence>
<dbReference type="SUPFAM" id="SSF51161">
    <property type="entry name" value="Trimeric LpxA-like enzymes"/>
    <property type="match status" value="1"/>
</dbReference>
<dbReference type="GO" id="GO:0016740">
    <property type="term" value="F:transferase activity"/>
    <property type="evidence" value="ECO:0007669"/>
    <property type="project" value="UniProtKB-KW"/>
</dbReference>
<dbReference type="AlphaFoldDB" id="I4ACY3"/>
<organism evidence="3 4">
    <name type="scientific">Desulfitobacterium dehalogenans (strain ATCC 51507 / DSM 9161 / JW/IU-DC1)</name>
    <dbReference type="NCBI Taxonomy" id="756499"/>
    <lineage>
        <taxon>Bacteria</taxon>
        <taxon>Bacillati</taxon>
        <taxon>Bacillota</taxon>
        <taxon>Clostridia</taxon>
        <taxon>Eubacteriales</taxon>
        <taxon>Desulfitobacteriaceae</taxon>
        <taxon>Desulfitobacterium</taxon>
    </lineage>
</organism>
<name>I4ACY3_DESDJ</name>
<protein>
    <submittedName>
        <fullName evidence="3">Acetyltransferase (Isoleucine patch superfamily)</fullName>
    </submittedName>
</protein>
<dbReference type="CDD" id="cd03349">
    <property type="entry name" value="LbH_XAT"/>
    <property type="match status" value="1"/>
</dbReference>
<dbReference type="PROSITE" id="PS00101">
    <property type="entry name" value="HEXAPEP_TRANSFERASES"/>
    <property type="match status" value="1"/>
</dbReference>
<dbReference type="PANTHER" id="PTHR43300">
    <property type="entry name" value="ACETYLTRANSFERASE"/>
    <property type="match status" value="1"/>
</dbReference>
<dbReference type="Gene3D" id="2.160.10.10">
    <property type="entry name" value="Hexapeptide repeat proteins"/>
    <property type="match status" value="1"/>
</dbReference>
<dbReference type="PANTHER" id="PTHR43300:SF11">
    <property type="entry name" value="ACETYLTRANSFERASE RV3034C-RELATED"/>
    <property type="match status" value="1"/>
</dbReference>
<dbReference type="KEGG" id="ddh:Desde_3537"/>
<dbReference type="Pfam" id="PF00132">
    <property type="entry name" value="Hexapep"/>
    <property type="match status" value="1"/>
</dbReference>
<proteinExistence type="predicted"/>
<keyword evidence="1 3" id="KW-0808">Transferase</keyword>
<dbReference type="STRING" id="756499.Desde_3537"/>